<dbReference type="PANTHER" id="PTHR17149:SF6">
    <property type="entry name" value="NUCLEAR PROTEIN 1"/>
    <property type="match status" value="1"/>
</dbReference>
<reference evidence="3" key="3">
    <citation type="submission" date="2016-05" db="EMBL/GenBank/DDBJ databases">
        <title>WGS assembly of Xenopus tropicalis.</title>
        <authorList>
            <person name="Sessions A."/>
            <person name="Jenkins J."/>
            <person name="Mitros T."/>
            <person name="Lyons J.T."/>
            <person name="Dichmann D.S."/>
            <person name="Robert J."/>
            <person name="Harland R.M."/>
            <person name="Rokhsar D.S."/>
        </authorList>
    </citation>
    <scope>NUCLEOTIDE SEQUENCE</scope>
    <source>
        <strain evidence="3">Nigerian</strain>
    </source>
</reference>
<dbReference type="EMBL" id="KV460949">
    <property type="protein sequence ID" value="OCA15151.1"/>
    <property type="molecule type" value="Genomic_DNA"/>
</dbReference>
<reference evidence="3" key="1">
    <citation type="submission" date="2009-11" db="EMBL/GenBank/DDBJ databases">
        <authorList>
            <consortium name="US DOE Joint Genome Institute (JGI-PGF)"/>
            <person name="Ottilar R."/>
            <person name="Schmutz J."/>
            <person name="Salamov A."/>
            <person name="Cheng J.F."/>
            <person name="Lucas S."/>
            <person name="Pitluck S."/>
            <person name="Gundlach H."/>
            <person name="Guo Y."/>
            <person name="Haberer G."/>
            <person name="Nasrallah J."/>
            <person name="Mayer K.F.X."/>
            <person name="van de Peer Y."/>
            <person name="Weigel D."/>
            <person name="Grigoriev I.V."/>
        </authorList>
    </citation>
    <scope>NUCLEOTIDE SEQUENCE</scope>
    <source>
        <strain evidence="3">Nigerian</strain>
    </source>
</reference>
<proteinExistence type="inferred from homology"/>
<name>A0A1B8XWW3_XENTR</name>
<evidence type="ECO:0008006" key="4">
    <source>
        <dbReference type="Google" id="ProtNLM"/>
    </source>
</evidence>
<reference evidence="3" key="2">
    <citation type="journal article" date="2010" name="Science">
        <title>The genome of the Western clawed frog Xenopus tropicalis.</title>
        <authorList>
            <person name="Hellsten U."/>
            <person name="Harland R.M."/>
            <person name="Gilchrist M.J."/>
            <person name="Hendrix D."/>
            <person name="Jurka J."/>
            <person name="Kapitonov V."/>
            <person name="Ovcharenko I."/>
            <person name="Putnam N.H."/>
            <person name="Shu S."/>
            <person name="Taher L."/>
            <person name="Blitz I.L."/>
            <person name="Blumberg B."/>
            <person name="Dichmann D.S."/>
            <person name="Dubchak I."/>
            <person name="Amaya E."/>
            <person name="Detter J.C."/>
            <person name="Fletcher R."/>
            <person name="Gerhard D.S."/>
            <person name="Goodstein D."/>
            <person name="Graves T."/>
            <person name="Grigoriev I.V."/>
            <person name="Grimwood J."/>
            <person name="Kawashima T."/>
            <person name="Lindquist E."/>
            <person name="Lucas S.M."/>
            <person name="Mead P.E."/>
            <person name="Mitros T."/>
            <person name="Ogino H."/>
            <person name="Ohta Y."/>
            <person name="Poliakov A.V."/>
            <person name="Pollet N."/>
            <person name="Robert J."/>
            <person name="Salamov A."/>
            <person name="Sater A.K."/>
            <person name="Schmutz J."/>
            <person name="Terry A."/>
            <person name="Vize P.D."/>
            <person name="Warren W.C."/>
            <person name="Wells D."/>
            <person name="Wills A."/>
            <person name="Wilson R.K."/>
            <person name="Zimmerman L.B."/>
            <person name="Zorn A.M."/>
            <person name="Grainger R."/>
            <person name="Grammer T."/>
            <person name="Khokha M.K."/>
            <person name="Richardson P.M."/>
            <person name="Rokhsar D.S."/>
        </authorList>
    </citation>
    <scope>NUCLEOTIDE SEQUENCE [LARGE SCALE GENOMIC DNA]</scope>
    <source>
        <strain evidence="3">Nigerian</strain>
    </source>
</reference>
<accession>A0A1B8XWW3</accession>
<dbReference type="AlphaFoldDB" id="A0A1B8XWW3"/>
<comment type="similarity">
    <text evidence="1">Belongs to the NUPR family.</text>
</comment>
<evidence type="ECO:0000313" key="3">
    <source>
        <dbReference type="EMBL" id="OCA15151.1"/>
    </source>
</evidence>
<dbReference type="PANTHER" id="PTHR17149">
    <property type="entry name" value="NUCLEAR PROTEIN 1 AND 2"/>
    <property type="match status" value="1"/>
</dbReference>
<feature type="region of interest" description="Disordered" evidence="2">
    <location>
        <begin position="34"/>
        <end position="106"/>
    </location>
</feature>
<feature type="compositionally biased region" description="Basic and acidic residues" evidence="2">
    <location>
        <begin position="57"/>
        <end position="89"/>
    </location>
</feature>
<evidence type="ECO:0000256" key="2">
    <source>
        <dbReference type="SAM" id="MobiDB-lite"/>
    </source>
</evidence>
<gene>
    <name evidence="3" type="ORF">XENTR_v90030454mg</name>
</gene>
<protein>
    <recommendedName>
        <fullName evidence="4">Nuclear protein 1</fullName>
    </recommendedName>
</protein>
<dbReference type="InterPro" id="IPR018792">
    <property type="entry name" value="NUPR1-like"/>
</dbReference>
<sequence>MKTSYVEAQKLQPTDFEVQYFDRYEYYNLTDRYALPAAARKGRTKKEAEANTNRESPGGHERKIAGKLQRSEGKKKGKAGKDKPPDGTKTHGPMATRPTKRTRTGS</sequence>
<evidence type="ECO:0000256" key="1">
    <source>
        <dbReference type="ARBA" id="ARBA00009380"/>
    </source>
</evidence>
<dbReference type="Pfam" id="PF10195">
    <property type="entry name" value="Phospho_p8"/>
    <property type="match status" value="1"/>
</dbReference>
<organism evidence="3">
    <name type="scientific">Xenopus tropicalis</name>
    <name type="common">Western clawed frog</name>
    <name type="synonym">Silurana tropicalis</name>
    <dbReference type="NCBI Taxonomy" id="8364"/>
    <lineage>
        <taxon>Eukaryota</taxon>
        <taxon>Metazoa</taxon>
        <taxon>Chordata</taxon>
        <taxon>Craniata</taxon>
        <taxon>Vertebrata</taxon>
        <taxon>Euteleostomi</taxon>
        <taxon>Amphibia</taxon>
        <taxon>Batrachia</taxon>
        <taxon>Anura</taxon>
        <taxon>Pipoidea</taxon>
        <taxon>Pipidae</taxon>
        <taxon>Xenopodinae</taxon>
        <taxon>Xenopus</taxon>
        <taxon>Silurana</taxon>
    </lineage>
</organism>